<feature type="compositionally biased region" description="Basic and acidic residues" evidence="1">
    <location>
        <begin position="110"/>
        <end position="119"/>
    </location>
</feature>
<evidence type="ECO:0000256" key="1">
    <source>
        <dbReference type="SAM" id="MobiDB-lite"/>
    </source>
</evidence>
<evidence type="ECO:0000313" key="2">
    <source>
        <dbReference type="EMBL" id="VAW68571.1"/>
    </source>
</evidence>
<organism evidence="2">
    <name type="scientific">hydrothermal vent metagenome</name>
    <dbReference type="NCBI Taxonomy" id="652676"/>
    <lineage>
        <taxon>unclassified sequences</taxon>
        <taxon>metagenomes</taxon>
        <taxon>ecological metagenomes</taxon>
    </lineage>
</organism>
<sequence>MSDIADFTKTEIWAIESTLKERWGKENSVELQFADTEIRLHLGDKETTECPAVIWEHDGCNFIIFKTGIQNYRCQFFYRGYQQYGTGVHEYDDIGDCIISLLQVQSDHHRENEIEKENSDGSLPRGTQKS</sequence>
<name>A0A3B0XLX5_9ZZZZ</name>
<dbReference type="AlphaFoldDB" id="A0A3B0XLX5"/>
<feature type="region of interest" description="Disordered" evidence="1">
    <location>
        <begin position="110"/>
        <end position="130"/>
    </location>
</feature>
<gene>
    <name evidence="2" type="ORF">MNBD_GAMMA09-3202</name>
</gene>
<reference evidence="2" key="1">
    <citation type="submission" date="2018-06" db="EMBL/GenBank/DDBJ databases">
        <authorList>
            <person name="Zhirakovskaya E."/>
        </authorList>
    </citation>
    <scope>NUCLEOTIDE SEQUENCE</scope>
</reference>
<accession>A0A3B0XLX5</accession>
<proteinExistence type="predicted"/>
<protein>
    <submittedName>
        <fullName evidence="2">Uncharacterized protein</fullName>
    </submittedName>
</protein>
<dbReference type="EMBL" id="UOFI01000132">
    <property type="protein sequence ID" value="VAW68571.1"/>
    <property type="molecule type" value="Genomic_DNA"/>
</dbReference>